<name>A0A0G2Y767_MIMIV</name>
<organismHost>
    <name type="scientific">Acanthamoeba polyphaga</name>
    <name type="common">Amoeba</name>
    <dbReference type="NCBI Taxonomy" id="5757"/>
</organismHost>
<organism evidence="1 2">
    <name type="scientific">Acanthamoeba polyphaga mimivirus</name>
    <name type="common">APMV</name>
    <dbReference type="NCBI Taxonomy" id="212035"/>
    <lineage>
        <taxon>Viruses</taxon>
        <taxon>Varidnaviria</taxon>
        <taxon>Bamfordvirae</taxon>
        <taxon>Nucleocytoviricota</taxon>
        <taxon>Megaviricetes</taxon>
        <taxon>Imitervirales</taxon>
        <taxon>Mimiviridae</taxon>
        <taxon>Megamimivirinae</taxon>
        <taxon>Mimivirus</taxon>
        <taxon>Mimivirus bradfordmassiliense</taxon>
    </lineage>
</organism>
<dbReference type="Proteomes" id="UP000241474">
    <property type="component" value="Segment"/>
</dbReference>
<evidence type="ECO:0000313" key="1">
    <source>
        <dbReference type="EMBL" id="AKI79617.1"/>
    </source>
</evidence>
<evidence type="ECO:0000313" key="2">
    <source>
        <dbReference type="Proteomes" id="UP000241474"/>
    </source>
</evidence>
<accession>A0A0G2Y767</accession>
<protein>
    <submittedName>
        <fullName evidence="1">Uncharacterized protein</fullName>
    </submittedName>
</protein>
<sequence length="78" mass="9290">MNTPKHGSVKDGIMYFHASEKCEEKRVYAIISVIKDNVDYPQMGDFVSCEYSQLKYWTETRKHYPLRNIIPIRYVIDE</sequence>
<proteinExistence type="predicted"/>
<dbReference type="EMBL" id="KM982401">
    <property type="protein sequence ID" value="AKI79617.1"/>
    <property type="molecule type" value="Genomic_DNA"/>
</dbReference>
<reference evidence="1 2" key="1">
    <citation type="submission" date="2014-10" db="EMBL/GenBank/DDBJ databases">
        <title>Pan-genome analysis of Brazilian lineage A amoebal mimiviruses.</title>
        <authorList>
            <person name="Assis F.L."/>
            <person name="Abrahao J.S."/>
            <person name="Kroon E.G."/>
            <person name="Dornas F.P."/>
            <person name="Andrade K.R."/>
            <person name="Borato P.V.M."/>
            <person name="Pilotto M.R."/>
            <person name="Benamar S."/>
            <person name="LaScola B."/>
            <person name="Colson P."/>
        </authorList>
    </citation>
    <scope>NUCLEOTIDE SEQUENCE [LARGE SCALE GENOMIC DNA]</scope>
    <source>
        <strain evidence="1 2">Oyster</strain>
    </source>
</reference>